<organism evidence="1">
    <name type="scientific">marine sediment metagenome</name>
    <dbReference type="NCBI Taxonomy" id="412755"/>
    <lineage>
        <taxon>unclassified sequences</taxon>
        <taxon>metagenomes</taxon>
        <taxon>ecological metagenomes</taxon>
    </lineage>
</organism>
<feature type="non-terminal residue" evidence="1">
    <location>
        <position position="1"/>
    </location>
</feature>
<reference evidence="1" key="1">
    <citation type="journal article" date="2014" name="Front. Microbiol.">
        <title>High frequency of phylogenetically diverse reductive dehalogenase-homologous genes in deep subseafloor sedimentary metagenomes.</title>
        <authorList>
            <person name="Kawai M."/>
            <person name="Futagami T."/>
            <person name="Toyoda A."/>
            <person name="Takaki Y."/>
            <person name="Nishi S."/>
            <person name="Hori S."/>
            <person name="Arai W."/>
            <person name="Tsubouchi T."/>
            <person name="Morono Y."/>
            <person name="Uchiyama I."/>
            <person name="Ito T."/>
            <person name="Fujiyama A."/>
            <person name="Inagaki F."/>
            <person name="Takami H."/>
        </authorList>
    </citation>
    <scope>NUCLEOTIDE SEQUENCE</scope>
    <source>
        <strain evidence="1">Expedition CK06-06</strain>
    </source>
</reference>
<feature type="non-terminal residue" evidence="1">
    <location>
        <position position="62"/>
    </location>
</feature>
<sequence>LESSLLKFREEKMQRITDYVRQKAPRYRALIKHRKELVEDIPGGLSKEKLDIELHKRQSKLE</sequence>
<dbReference type="AlphaFoldDB" id="X1JYD1"/>
<evidence type="ECO:0000313" key="1">
    <source>
        <dbReference type="EMBL" id="GAH99711.1"/>
    </source>
</evidence>
<dbReference type="EMBL" id="BARU01048858">
    <property type="protein sequence ID" value="GAH99711.1"/>
    <property type="molecule type" value="Genomic_DNA"/>
</dbReference>
<proteinExistence type="predicted"/>
<accession>X1JYD1</accession>
<protein>
    <submittedName>
        <fullName evidence="1">Uncharacterized protein</fullName>
    </submittedName>
</protein>
<name>X1JYD1_9ZZZZ</name>
<comment type="caution">
    <text evidence="1">The sequence shown here is derived from an EMBL/GenBank/DDBJ whole genome shotgun (WGS) entry which is preliminary data.</text>
</comment>
<gene>
    <name evidence="1" type="ORF">S03H2_72348</name>
</gene>